<evidence type="ECO:0000313" key="1">
    <source>
        <dbReference type="EMBL" id="JAH80463.1"/>
    </source>
</evidence>
<name>A0A0E9VT34_ANGAN</name>
<sequence>MVVFFPPQYLLKCLHSVCN</sequence>
<reference evidence="1" key="1">
    <citation type="submission" date="2014-11" db="EMBL/GenBank/DDBJ databases">
        <authorList>
            <person name="Amaro Gonzalez C."/>
        </authorList>
    </citation>
    <scope>NUCLEOTIDE SEQUENCE</scope>
</reference>
<organism evidence="1">
    <name type="scientific">Anguilla anguilla</name>
    <name type="common">European freshwater eel</name>
    <name type="synonym">Muraena anguilla</name>
    <dbReference type="NCBI Taxonomy" id="7936"/>
    <lineage>
        <taxon>Eukaryota</taxon>
        <taxon>Metazoa</taxon>
        <taxon>Chordata</taxon>
        <taxon>Craniata</taxon>
        <taxon>Vertebrata</taxon>
        <taxon>Euteleostomi</taxon>
        <taxon>Actinopterygii</taxon>
        <taxon>Neopterygii</taxon>
        <taxon>Teleostei</taxon>
        <taxon>Anguilliformes</taxon>
        <taxon>Anguillidae</taxon>
        <taxon>Anguilla</taxon>
    </lineage>
</organism>
<reference evidence="1" key="2">
    <citation type="journal article" date="2015" name="Fish Shellfish Immunol.">
        <title>Early steps in the European eel (Anguilla anguilla)-Vibrio vulnificus interaction in the gills: Role of the RtxA13 toxin.</title>
        <authorList>
            <person name="Callol A."/>
            <person name="Pajuelo D."/>
            <person name="Ebbesson L."/>
            <person name="Teles M."/>
            <person name="MacKenzie S."/>
            <person name="Amaro C."/>
        </authorList>
    </citation>
    <scope>NUCLEOTIDE SEQUENCE</scope>
</reference>
<dbReference type="AlphaFoldDB" id="A0A0E9VT34"/>
<proteinExistence type="predicted"/>
<protein>
    <submittedName>
        <fullName evidence="1">Uncharacterized protein</fullName>
    </submittedName>
</protein>
<dbReference type="EMBL" id="GBXM01028114">
    <property type="protein sequence ID" value="JAH80463.1"/>
    <property type="molecule type" value="Transcribed_RNA"/>
</dbReference>
<accession>A0A0E9VT34</accession>